<evidence type="ECO:0000313" key="2">
    <source>
        <dbReference type="Proteomes" id="UP000007478"/>
    </source>
</evidence>
<dbReference type="KEGG" id="tba:TERMP_00385"/>
<dbReference type="AlphaFoldDB" id="F0LJ16"/>
<evidence type="ECO:0000313" key="1">
    <source>
        <dbReference type="EMBL" id="ADT83362.1"/>
    </source>
</evidence>
<dbReference type="PATRIC" id="fig|391623.17.peg.385"/>
<dbReference type="GeneID" id="25394625"/>
<name>F0LJ16_THEBM</name>
<reference evidence="1 2" key="1">
    <citation type="journal article" date="2011" name="J. Bacteriol.">
        <title>Complete genome sequence of the hyperthermophilic, piezophilic, heterotrophic, and carboxydotrophic archaeon Thermococcus barophilus MP.</title>
        <authorList>
            <person name="Vannier P."/>
            <person name="Marteinsson V.T."/>
            <person name="Fridjonsson O.H."/>
            <person name="Oger P."/>
            <person name="Jebbar M."/>
        </authorList>
    </citation>
    <scope>NUCLEOTIDE SEQUENCE [LARGE SCALE GENOMIC DNA]</scope>
    <source>
        <strain evidence="2">DSM 11836 / MP</strain>
    </source>
</reference>
<gene>
    <name evidence="1" type="ordered locus">TERMP_00385</name>
</gene>
<proteinExistence type="predicted"/>
<dbReference type="EMBL" id="CP002372">
    <property type="protein sequence ID" value="ADT83362.1"/>
    <property type="molecule type" value="Genomic_DNA"/>
</dbReference>
<organism evidence="1 2">
    <name type="scientific">Thermococcus barophilus (strain DSM 11836 / MP)</name>
    <dbReference type="NCBI Taxonomy" id="391623"/>
    <lineage>
        <taxon>Archaea</taxon>
        <taxon>Methanobacteriati</taxon>
        <taxon>Methanobacteriota</taxon>
        <taxon>Thermococci</taxon>
        <taxon>Thermococcales</taxon>
        <taxon>Thermococcaceae</taxon>
        <taxon>Thermococcus</taxon>
    </lineage>
</organism>
<dbReference type="Proteomes" id="UP000007478">
    <property type="component" value="Chromosome"/>
</dbReference>
<accession>F0LJ16</accession>
<keyword evidence="2" id="KW-1185">Reference proteome</keyword>
<protein>
    <submittedName>
        <fullName evidence="1">Uncharacterized protein</fullName>
    </submittedName>
</protein>
<dbReference type="RefSeq" id="WP_013466660.1">
    <property type="nucleotide sequence ID" value="NC_014804.1"/>
</dbReference>
<sequence length="73" mass="8163">MKGTPFPTEQVGKILGLQRKGLVVFEKGTFDGDSIVLYVLCEDSLPSEVISTVREVYRGSIFSLVLLFKRKIL</sequence>
<dbReference type="OrthoDB" id="165911at2157"/>
<dbReference type="HOGENOM" id="CLU_2695953_0_0_2"/>